<reference evidence="12 13" key="1">
    <citation type="submission" date="2018-07" db="EMBL/GenBank/DDBJ databases">
        <title>A high quality draft genome assembly of the barn swallow (H. rustica rustica).</title>
        <authorList>
            <person name="Formenti G."/>
            <person name="Chiara M."/>
            <person name="Poveda L."/>
            <person name="Francoijs K.-J."/>
            <person name="Bonisoli-Alquati A."/>
            <person name="Canova L."/>
            <person name="Gianfranceschi L."/>
            <person name="Horner D.S."/>
            <person name="Saino N."/>
        </authorList>
    </citation>
    <scope>NUCLEOTIDE SEQUENCE [LARGE SCALE GENOMIC DNA]</scope>
    <source>
        <strain evidence="12">Chelidonia</strain>
        <tissue evidence="12">Blood</tissue>
    </source>
</reference>
<dbReference type="PROSITE" id="PS00028">
    <property type="entry name" value="ZINC_FINGER_C2H2_1"/>
    <property type="match status" value="2"/>
</dbReference>
<protein>
    <recommendedName>
        <fullName evidence="11">C2H2-type domain-containing protein</fullName>
    </recommendedName>
</protein>
<comment type="subcellular location">
    <subcellularLocation>
        <location evidence="1">Nucleus</location>
    </subcellularLocation>
</comment>
<evidence type="ECO:0000256" key="8">
    <source>
        <dbReference type="ARBA" id="ARBA00023242"/>
    </source>
</evidence>
<evidence type="ECO:0000256" key="7">
    <source>
        <dbReference type="ARBA" id="ARBA00023125"/>
    </source>
</evidence>
<evidence type="ECO:0000256" key="4">
    <source>
        <dbReference type="ARBA" id="ARBA00022737"/>
    </source>
</evidence>
<name>A0A3M0IKG4_HIRRU</name>
<dbReference type="InterPro" id="IPR013087">
    <property type="entry name" value="Znf_C2H2_type"/>
</dbReference>
<evidence type="ECO:0000256" key="3">
    <source>
        <dbReference type="ARBA" id="ARBA00022723"/>
    </source>
</evidence>
<feature type="region of interest" description="Disordered" evidence="10">
    <location>
        <begin position="65"/>
        <end position="89"/>
    </location>
</feature>
<gene>
    <name evidence="12" type="ORF">DUI87_34756</name>
</gene>
<evidence type="ECO:0000313" key="13">
    <source>
        <dbReference type="Proteomes" id="UP000269221"/>
    </source>
</evidence>
<dbReference type="FunFam" id="3.30.160.60:FF:002254">
    <property type="entry name" value="Zinc finger protein 540"/>
    <property type="match status" value="1"/>
</dbReference>
<dbReference type="AlphaFoldDB" id="A0A3M0IKG4"/>
<dbReference type="SMART" id="SM00355">
    <property type="entry name" value="ZnF_C2H2"/>
    <property type="match status" value="3"/>
</dbReference>
<evidence type="ECO:0000256" key="5">
    <source>
        <dbReference type="ARBA" id="ARBA00022771"/>
    </source>
</evidence>
<evidence type="ECO:0000313" key="12">
    <source>
        <dbReference type="EMBL" id="RMB88822.1"/>
    </source>
</evidence>
<evidence type="ECO:0000256" key="6">
    <source>
        <dbReference type="ARBA" id="ARBA00022833"/>
    </source>
</evidence>
<feature type="domain" description="C2H2-type" evidence="11">
    <location>
        <begin position="175"/>
        <end position="202"/>
    </location>
</feature>
<feature type="domain" description="C2H2-type" evidence="11">
    <location>
        <begin position="147"/>
        <end position="174"/>
    </location>
</feature>
<dbReference type="EMBL" id="QRBI01000310">
    <property type="protein sequence ID" value="RMB88822.1"/>
    <property type="molecule type" value="Genomic_DNA"/>
</dbReference>
<evidence type="ECO:0000259" key="11">
    <source>
        <dbReference type="PROSITE" id="PS50157"/>
    </source>
</evidence>
<dbReference type="PROSITE" id="PS50157">
    <property type="entry name" value="ZINC_FINGER_C2H2_2"/>
    <property type="match status" value="3"/>
</dbReference>
<feature type="compositionally biased region" description="Basic residues" evidence="10">
    <location>
        <begin position="10"/>
        <end position="19"/>
    </location>
</feature>
<feature type="region of interest" description="Disordered" evidence="10">
    <location>
        <begin position="1"/>
        <end position="38"/>
    </location>
</feature>
<keyword evidence="3" id="KW-0479">Metal-binding</keyword>
<keyword evidence="4" id="KW-0677">Repeat</keyword>
<dbReference type="STRING" id="333673.A0A3M0IKG4"/>
<dbReference type="GO" id="GO:0000981">
    <property type="term" value="F:DNA-binding transcription factor activity, RNA polymerase II-specific"/>
    <property type="evidence" value="ECO:0007669"/>
    <property type="project" value="TreeGrafter"/>
</dbReference>
<dbReference type="GO" id="GO:0000978">
    <property type="term" value="F:RNA polymerase II cis-regulatory region sequence-specific DNA binding"/>
    <property type="evidence" value="ECO:0007669"/>
    <property type="project" value="TreeGrafter"/>
</dbReference>
<dbReference type="PANTHER" id="PTHR23226:SF416">
    <property type="entry name" value="FI01424P"/>
    <property type="match status" value="1"/>
</dbReference>
<sequence length="206" mass="23774">MAQESNEEKKRRRSCRRKDSKPIPGCTEEERPTLLPGRWTELQPEQHHCPAQIIHTGERPYECPESEEEISDQLHSAKGTSRFTQRRGPSACPDCRKGFKPQVQPHQAPAHPHWGEALLRGPQCGMSFSQSSHLICHQRIHTGERPYECEQCGKSFSRRSSLICHQNIHSEERPYECGECGKGFNWRSQLIIHQMIHTGERPYECP</sequence>
<comment type="similarity">
    <text evidence="2">Belongs to the krueppel C2H2-type zinc-finger protein family.</text>
</comment>
<keyword evidence="8" id="KW-0539">Nucleus</keyword>
<dbReference type="GO" id="GO:0008270">
    <property type="term" value="F:zinc ion binding"/>
    <property type="evidence" value="ECO:0007669"/>
    <property type="project" value="UniProtKB-KW"/>
</dbReference>
<dbReference type="GO" id="GO:0005634">
    <property type="term" value="C:nucleus"/>
    <property type="evidence" value="ECO:0007669"/>
    <property type="project" value="UniProtKB-SubCell"/>
</dbReference>
<keyword evidence="7" id="KW-0238">DNA-binding</keyword>
<comment type="caution">
    <text evidence="12">The sequence shown here is derived from an EMBL/GenBank/DDBJ whole genome shotgun (WGS) entry which is preliminary data.</text>
</comment>
<dbReference type="FunFam" id="3.30.160.60:FF:000053">
    <property type="entry name" value="zinc finger protein 182 isoform X1"/>
    <property type="match status" value="1"/>
</dbReference>
<accession>A0A3M0IKG4</accession>
<keyword evidence="6" id="KW-0862">Zinc</keyword>
<evidence type="ECO:0000256" key="9">
    <source>
        <dbReference type="PROSITE-ProRule" id="PRU00042"/>
    </source>
</evidence>
<dbReference type="SUPFAM" id="SSF57667">
    <property type="entry name" value="beta-beta-alpha zinc fingers"/>
    <property type="match status" value="2"/>
</dbReference>
<keyword evidence="13" id="KW-1185">Reference proteome</keyword>
<keyword evidence="5 9" id="KW-0863">Zinc-finger</keyword>
<feature type="domain" description="C2H2-type" evidence="11">
    <location>
        <begin position="119"/>
        <end position="146"/>
    </location>
</feature>
<proteinExistence type="inferred from homology"/>
<dbReference type="PANTHER" id="PTHR23226">
    <property type="entry name" value="ZINC FINGER AND SCAN DOMAIN-CONTAINING"/>
    <property type="match status" value="1"/>
</dbReference>
<evidence type="ECO:0000256" key="1">
    <source>
        <dbReference type="ARBA" id="ARBA00004123"/>
    </source>
</evidence>
<dbReference type="Gene3D" id="3.30.160.60">
    <property type="entry name" value="Classic Zinc Finger"/>
    <property type="match status" value="4"/>
</dbReference>
<dbReference type="FunFam" id="3.30.160.60:FF:003973">
    <property type="match status" value="1"/>
</dbReference>
<dbReference type="OrthoDB" id="6910977at2759"/>
<dbReference type="InterPro" id="IPR036236">
    <property type="entry name" value="Znf_C2H2_sf"/>
</dbReference>
<dbReference type="Proteomes" id="UP000269221">
    <property type="component" value="Unassembled WGS sequence"/>
</dbReference>
<dbReference type="Pfam" id="PF00096">
    <property type="entry name" value="zf-C2H2"/>
    <property type="match status" value="3"/>
</dbReference>
<evidence type="ECO:0000256" key="2">
    <source>
        <dbReference type="ARBA" id="ARBA00006991"/>
    </source>
</evidence>
<evidence type="ECO:0000256" key="10">
    <source>
        <dbReference type="SAM" id="MobiDB-lite"/>
    </source>
</evidence>
<organism evidence="12 13">
    <name type="scientific">Hirundo rustica rustica</name>
    <dbReference type="NCBI Taxonomy" id="333673"/>
    <lineage>
        <taxon>Eukaryota</taxon>
        <taxon>Metazoa</taxon>
        <taxon>Chordata</taxon>
        <taxon>Craniata</taxon>
        <taxon>Vertebrata</taxon>
        <taxon>Euteleostomi</taxon>
        <taxon>Archelosauria</taxon>
        <taxon>Archosauria</taxon>
        <taxon>Dinosauria</taxon>
        <taxon>Saurischia</taxon>
        <taxon>Theropoda</taxon>
        <taxon>Coelurosauria</taxon>
        <taxon>Aves</taxon>
        <taxon>Neognathae</taxon>
        <taxon>Neoaves</taxon>
        <taxon>Telluraves</taxon>
        <taxon>Australaves</taxon>
        <taxon>Passeriformes</taxon>
        <taxon>Sylvioidea</taxon>
        <taxon>Hirundinidae</taxon>
        <taxon>Hirundo</taxon>
    </lineage>
</organism>